<reference evidence="1" key="1">
    <citation type="submission" date="2023-07" db="EMBL/GenBank/DDBJ databases">
        <authorList>
            <consortium name="AG Swart"/>
            <person name="Singh M."/>
            <person name="Singh A."/>
            <person name="Seah K."/>
            <person name="Emmerich C."/>
        </authorList>
    </citation>
    <scope>NUCLEOTIDE SEQUENCE</scope>
    <source>
        <strain evidence="1">DP1</strain>
    </source>
</reference>
<dbReference type="Proteomes" id="UP001295684">
    <property type="component" value="Unassembled WGS sequence"/>
</dbReference>
<comment type="caution">
    <text evidence="1">The sequence shown here is derived from an EMBL/GenBank/DDBJ whole genome shotgun (WGS) entry which is preliminary data.</text>
</comment>
<proteinExistence type="predicted"/>
<accession>A0AAD2D0A2</accession>
<evidence type="ECO:0000313" key="1">
    <source>
        <dbReference type="EMBL" id="CAI2376249.1"/>
    </source>
</evidence>
<sequence length="287" mass="33391">MEPVFGRPSFPSERPPTVKELFQEEEQTAVNRDYTKNYPRTIYVSNPENIHVKNTMRIKECMSALLRNQEREKLRHKIKKTDQHFISEKEDNYRKHLFDPHTQSWRFDYDESSLVKNDPQGPFLMSKVLTHKINGRSPPSYKKSCSTALTDIPNIPESDSVKATISSQSGKGREHDFEGINVNLKETKNEVDGAPRRTLKEPVEEDETFIPQVISSSFIKKRTFKNLDEYIERSNNLDRRYPDKGVIFNSVLDCGRLNNDPEYIRPLHAFRGLPIYKADGIESELDQ</sequence>
<dbReference type="EMBL" id="CAMPGE010017793">
    <property type="protein sequence ID" value="CAI2376249.1"/>
    <property type="molecule type" value="Genomic_DNA"/>
</dbReference>
<gene>
    <name evidence="1" type="ORF">ECRASSUSDP1_LOCUS17618</name>
</gene>
<dbReference type="AlphaFoldDB" id="A0AAD2D0A2"/>
<name>A0AAD2D0A2_EUPCR</name>
<evidence type="ECO:0000313" key="2">
    <source>
        <dbReference type="Proteomes" id="UP001295684"/>
    </source>
</evidence>
<keyword evidence="2" id="KW-1185">Reference proteome</keyword>
<organism evidence="1 2">
    <name type="scientific">Euplotes crassus</name>
    <dbReference type="NCBI Taxonomy" id="5936"/>
    <lineage>
        <taxon>Eukaryota</taxon>
        <taxon>Sar</taxon>
        <taxon>Alveolata</taxon>
        <taxon>Ciliophora</taxon>
        <taxon>Intramacronucleata</taxon>
        <taxon>Spirotrichea</taxon>
        <taxon>Hypotrichia</taxon>
        <taxon>Euplotida</taxon>
        <taxon>Euplotidae</taxon>
        <taxon>Moneuplotes</taxon>
    </lineage>
</organism>
<protein>
    <submittedName>
        <fullName evidence="1">Uncharacterized protein</fullName>
    </submittedName>
</protein>